<dbReference type="GO" id="GO:0051301">
    <property type="term" value="P:cell division"/>
    <property type="evidence" value="ECO:0007669"/>
    <property type="project" value="TreeGrafter"/>
</dbReference>
<dbReference type="InterPro" id="IPR046425">
    <property type="entry name" value="ClpX_bact"/>
</dbReference>
<keyword evidence="3 6" id="KW-0862">Zinc</keyword>
<dbReference type="GO" id="GO:0046983">
    <property type="term" value="F:protein dimerization activity"/>
    <property type="evidence" value="ECO:0007669"/>
    <property type="project" value="UniProtKB-UniRule"/>
</dbReference>
<dbReference type="FunFam" id="1.10.8.60:FF:000002">
    <property type="entry name" value="ATP-dependent Clp protease ATP-binding subunit ClpX"/>
    <property type="match status" value="1"/>
</dbReference>
<dbReference type="FunFam" id="3.40.50.300:FF:000005">
    <property type="entry name" value="ATP-dependent Clp protease ATP-binding subunit ClpX"/>
    <property type="match status" value="1"/>
</dbReference>
<keyword evidence="4 6" id="KW-0067">ATP-binding</keyword>
<dbReference type="Gene3D" id="6.20.220.10">
    <property type="entry name" value="ClpX chaperone, C4-type zinc finger domain"/>
    <property type="match status" value="1"/>
</dbReference>
<feature type="binding site" evidence="6 7">
    <location>
        <position position="13"/>
    </location>
    <ligand>
        <name>Zn(2+)</name>
        <dbReference type="ChEBI" id="CHEBI:29105"/>
    </ligand>
</feature>
<dbReference type="GO" id="GO:0008270">
    <property type="term" value="F:zinc ion binding"/>
    <property type="evidence" value="ECO:0007669"/>
    <property type="project" value="UniProtKB-UniRule"/>
</dbReference>
<dbReference type="PANTHER" id="PTHR48102:SF7">
    <property type="entry name" value="ATP-DEPENDENT CLP PROTEASE ATP-BINDING SUBUNIT CLPX-LIKE, MITOCHONDRIAL"/>
    <property type="match status" value="1"/>
</dbReference>
<dbReference type="Pfam" id="PF07724">
    <property type="entry name" value="AAA_2"/>
    <property type="match status" value="1"/>
</dbReference>
<dbReference type="GO" id="GO:0140662">
    <property type="term" value="F:ATP-dependent protein folding chaperone"/>
    <property type="evidence" value="ECO:0007669"/>
    <property type="project" value="InterPro"/>
</dbReference>
<dbReference type="PROSITE" id="PS00676">
    <property type="entry name" value="SIGMA54_INTERACT_2"/>
    <property type="match status" value="1"/>
</dbReference>
<comment type="function">
    <text evidence="6">ATP-dependent specificity component of the Clp protease. It directs the protease to specific substrates. Can perform chaperone functions in the absence of ClpP.</text>
</comment>
<feature type="binding site" evidence="6 7">
    <location>
        <position position="36"/>
    </location>
    <ligand>
        <name>Zn(2+)</name>
        <dbReference type="ChEBI" id="CHEBI:29105"/>
    </ligand>
</feature>
<dbReference type="InterPro" id="IPR059188">
    <property type="entry name" value="Znf_CLPX-like"/>
</dbReference>
<comment type="similarity">
    <text evidence="6 7">Belongs to the ClpX chaperone family.</text>
</comment>
<dbReference type="NCBIfam" id="TIGR00382">
    <property type="entry name" value="clpX"/>
    <property type="match status" value="1"/>
</dbReference>
<dbReference type="NCBIfam" id="NF003745">
    <property type="entry name" value="PRK05342.1"/>
    <property type="match status" value="1"/>
</dbReference>
<keyword evidence="2 6" id="KW-0547">Nucleotide-binding</keyword>
<dbReference type="GO" id="GO:0005524">
    <property type="term" value="F:ATP binding"/>
    <property type="evidence" value="ECO:0007669"/>
    <property type="project" value="UniProtKB-UniRule"/>
</dbReference>
<dbReference type="InterPro" id="IPR038366">
    <property type="entry name" value="Znf_CppX_C4_sf"/>
</dbReference>
<name>A0A7C2WQP0_9BACT</name>
<evidence type="ECO:0000256" key="6">
    <source>
        <dbReference type="HAMAP-Rule" id="MF_00175"/>
    </source>
</evidence>
<dbReference type="InterPro" id="IPR019489">
    <property type="entry name" value="Clp_ATPase_C"/>
</dbReference>
<evidence type="ECO:0000313" key="9">
    <source>
        <dbReference type="EMBL" id="HEX70597.1"/>
    </source>
</evidence>
<dbReference type="GO" id="GO:0009376">
    <property type="term" value="C:HslUV protease complex"/>
    <property type="evidence" value="ECO:0007669"/>
    <property type="project" value="TreeGrafter"/>
</dbReference>
<dbReference type="SMART" id="SM00994">
    <property type="entry name" value="zf-C4_ClpX"/>
    <property type="match status" value="1"/>
</dbReference>
<feature type="binding site" evidence="6">
    <location>
        <begin position="118"/>
        <end position="125"/>
    </location>
    <ligand>
        <name>ATP</name>
        <dbReference type="ChEBI" id="CHEBI:30616"/>
    </ligand>
</feature>
<dbReference type="CDD" id="cd19497">
    <property type="entry name" value="RecA-like_ClpX"/>
    <property type="match status" value="1"/>
</dbReference>
<dbReference type="InterPro" id="IPR050052">
    <property type="entry name" value="ATP-dep_Clp_protease_ClpX"/>
</dbReference>
<dbReference type="SMART" id="SM00382">
    <property type="entry name" value="AAA"/>
    <property type="match status" value="1"/>
</dbReference>
<evidence type="ECO:0000256" key="2">
    <source>
        <dbReference type="ARBA" id="ARBA00022741"/>
    </source>
</evidence>
<sequence>MSTTRGGRIFYRCSFCGKSQEEVRRLIAGPNGVYICDECVQLCREIIEEESPPRRPAPSLTHIPTPKKLYEQLSQYVIGQDRAKKILSVAVYNHYKRVLMGDDDEVELQKSNILLLGPTGSGKTLLAQTLAKLLDVPFSIADATALTEAGYVGEDVENILLRLIQAAGGDVQRAQTGIIYIDEIDKIARKSDNPSITRDVSGEGVQQALLKIIEGTIANVPPHSGRKHPHQEYIQIDTRNILFICGGAFEGLAEIIRRRIGKDSTIGFGKTKQQRQREENVLHYVTPDDLLKFGLIPEFIGRLPIVAALDPLTHEDLIRILVEPKNAVVKQYQKIFALDNVELVFTDDALEATAVLAEQRNTGARGLRTTIEEVLLDVMYELPSMRGVRKCVITGDVIYRRRPPLLLAENDEPLENYQETA</sequence>
<evidence type="ECO:0000256" key="3">
    <source>
        <dbReference type="ARBA" id="ARBA00022833"/>
    </source>
</evidence>
<dbReference type="SMART" id="SM01086">
    <property type="entry name" value="ClpB_D2-small"/>
    <property type="match status" value="1"/>
</dbReference>
<evidence type="ECO:0000256" key="1">
    <source>
        <dbReference type="ARBA" id="ARBA00022723"/>
    </source>
</evidence>
<dbReference type="InterPro" id="IPR003959">
    <property type="entry name" value="ATPase_AAA_core"/>
</dbReference>
<protein>
    <recommendedName>
        <fullName evidence="6">ATP-dependent Clp protease ATP-binding subunit ClpX</fullName>
    </recommendedName>
</protein>
<dbReference type="SUPFAM" id="SSF52540">
    <property type="entry name" value="P-loop containing nucleoside triphosphate hydrolases"/>
    <property type="match status" value="1"/>
</dbReference>
<keyword evidence="9" id="KW-0378">Hydrolase</keyword>
<comment type="caution">
    <text evidence="9">The sequence shown here is derived from an EMBL/GenBank/DDBJ whole genome shotgun (WGS) entry which is preliminary data.</text>
</comment>
<evidence type="ECO:0000259" key="8">
    <source>
        <dbReference type="PROSITE" id="PS51902"/>
    </source>
</evidence>
<dbReference type="GO" id="GO:0051603">
    <property type="term" value="P:proteolysis involved in protein catabolic process"/>
    <property type="evidence" value="ECO:0007669"/>
    <property type="project" value="TreeGrafter"/>
</dbReference>
<dbReference type="GO" id="GO:0051082">
    <property type="term" value="F:unfolded protein binding"/>
    <property type="evidence" value="ECO:0007669"/>
    <property type="project" value="UniProtKB-UniRule"/>
</dbReference>
<keyword evidence="9" id="KW-0645">Protease</keyword>
<organism evidence="9">
    <name type="scientific">Thermorudis sp</name>
    <dbReference type="NCBI Taxonomy" id="1969470"/>
    <lineage>
        <taxon>Bacteria</taxon>
        <taxon>Pseudomonadati</taxon>
        <taxon>Thermomicrobiota</taxon>
        <taxon>Thermomicrobia</taxon>
        <taxon>Thermomicrobia incertae sedis</taxon>
        <taxon>Thermorudis</taxon>
    </lineage>
</organism>
<feature type="binding site" evidence="6 7">
    <location>
        <position position="16"/>
    </location>
    <ligand>
        <name>Zn(2+)</name>
        <dbReference type="ChEBI" id="CHEBI:29105"/>
    </ligand>
</feature>
<keyword evidence="1 6" id="KW-0479">Metal-binding</keyword>
<feature type="domain" description="ClpX-type ZB" evidence="8">
    <location>
        <begin position="1"/>
        <end position="55"/>
    </location>
</feature>
<dbReference type="Pfam" id="PF10431">
    <property type="entry name" value="ClpB_D2-small"/>
    <property type="match status" value="1"/>
</dbReference>
<feature type="binding site" evidence="6 7">
    <location>
        <position position="39"/>
    </location>
    <ligand>
        <name>Zn(2+)</name>
        <dbReference type="ChEBI" id="CHEBI:29105"/>
    </ligand>
</feature>
<dbReference type="InterPro" id="IPR025943">
    <property type="entry name" value="Sigma_54_int_dom_ATP-bd_2"/>
</dbReference>
<dbReference type="SUPFAM" id="SSF57716">
    <property type="entry name" value="Glucocorticoid receptor-like (DNA-binding domain)"/>
    <property type="match status" value="1"/>
</dbReference>
<reference evidence="9" key="1">
    <citation type="journal article" date="2020" name="mSystems">
        <title>Genome- and Community-Level Interaction Insights into Carbon Utilization and Element Cycling Functions of Hydrothermarchaeota in Hydrothermal Sediment.</title>
        <authorList>
            <person name="Zhou Z."/>
            <person name="Liu Y."/>
            <person name="Xu W."/>
            <person name="Pan J."/>
            <person name="Luo Z.H."/>
            <person name="Li M."/>
        </authorList>
    </citation>
    <scope>NUCLEOTIDE SEQUENCE [LARGE SCALE GENOMIC DNA]</scope>
    <source>
        <strain evidence="9">SpSt-192</strain>
    </source>
</reference>
<keyword evidence="5 6" id="KW-0143">Chaperone</keyword>
<dbReference type="Gene3D" id="1.10.8.60">
    <property type="match status" value="1"/>
</dbReference>
<dbReference type="GO" id="GO:0008233">
    <property type="term" value="F:peptidase activity"/>
    <property type="evidence" value="ECO:0007669"/>
    <property type="project" value="UniProtKB-KW"/>
</dbReference>
<dbReference type="AlphaFoldDB" id="A0A7C2WQP0"/>
<dbReference type="InterPro" id="IPR003593">
    <property type="entry name" value="AAA+_ATPase"/>
</dbReference>
<dbReference type="InterPro" id="IPR004487">
    <property type="entry name" value="Clp_protease_ATP-bd_su_ClpX"/>
</dbReference>
<evidence type="ECO:0000256" key="7">
    <source>
        <dbReference type="PROSITE-ProRule" id="PRU01250"/>
    </source>
</evidence>
<evidence type="ECO:0000256" key="4">
    <source>
        <dbReference type="ARBA" id="ARBA00022840"/>
    </source>
</evidence>
<dbReference type="InterPro" id="IPR010603">
    <property type="entry name" value="Znf_CppX_C4"/>
</dbReference>
<dbReference type="PROSITE" id="PS51902">
    <property type="entry name" value="CLPX_ZB"/>
    <property type="match status" value="1"/>
</dbReference>
<comment type="subunit">
    <text evidence="6">Component of the ClpX-ClpP complex. Forms a hexameric ring that, in the presence of ATP, binds to fourteen ClpP subunits assembled into a disk-like structure with a central cavity, resembling the structure of eukaryotic proteasomes.</text>
</comment>
<dbReference type="HAMAP" id="MF_00175">
    <property type="entry name" value="ClpX"/>
    <property type="match status" value="1"/>
</dbReference>
<dbReference type="InterPro" id="IPR027417">
    <property type="entry name" value="P-loop_NTPase"/>
</dbReference>
<dbReference type="Pfam" id="PF06689">
    <property type="entry name" value="zf-C4_ClpX"/>
    <property type="match status" value="1"/>
</dbReference>
<proteinExistence type="inferred from homology"/>
<accession>A0A7C2WQP0</accession>
<gene>
    <name evidence="6 9" type="primary">clpX</name>
    <name evidence="9" type="ORF">ENP13_05070</name>
</gene>
<dbReference type="Gene3D" id="3.40.50.300">
    <property type="entry name" value="P-loop containing nucleotide triphosphate hydrolases"/>
    <property type="match status" value="1"/>
</dbReference>
<dbReference type="PANTHER" id="PTHR48102">
    <property type="entry name" value="ATP-DEPENDENT CLP PROTEASE ATP-BINDING SUBUNIT CLPX-LIKE, MITOCHONDRIAL-RELATED"/>
    <property type="match status" value="1"/>
</dbReference>
<dbReference type="EMBL" id="DSID01000395">
    <property type="protein sequence ID" value="HEX70597.1"/>
    <property type="molecule type" value="Genomic_DNA"/>
</dbReference>
<evidence type="ECO:0000256" key="5">
    <source>
        <dbReference type="ARBA" id="ARBA00023186"/>
    </source>
</evidence>
<dbReference type="GO" id="GO:0016887">
    <property type="term" value="F:ATP hydrolysis activity"/>
    <property type="evidence" value="ECO:0007669"/>
    <property type="project" value="InterPro"/>
</dbReference>